<dbReference type="Gene3D" id="3.30.200.20">
    <property type="entry name" value="Phosphorylase Kinase, domain 1"/>
    <property type="match status" value="1"/>
</dbReference>
<evidence type="ECO:0000256" key="5">
    <source>
        <dbReference type="ARBA" id="ARBA00022777"/>
    </source>
</evidence>
<comment type="caution">
    <text evidence="11">The sequence shown here is derived from an EMBL/GenBank/DDBJ whole genome shotgun (WGS) entry which is preliminary data.</text>
</comment>
<dbReference type="PANTHER" id="PTHR13902">
    <property type="entry name" value="SERINE/THREONINE-PROTEIN KINASE WNK WITH NO LYSINE -RELATED"/>
    <property type="match status" value="1"/>
</dbReference>
<evidence type="ECO:0000256" key="3">
    <source>
        <dbReference type="ARBA" id="ARBA00022679"/>
    </source>
</evidence>
<evidence type="ECO:0000313" key="12">
    <source>
        <dbReference type="Proteomes" id="UP000708148"/>
    </source>
</evidence>
<dbReference type="Gene3D" id="1.10.510.10">
    <property type="entry name" value="Transferase(Phosphotransferase) domain 1"/>
    <property type="match status" value="1"/>
</dbReference>
<dbReference type="GO" id="GO:0005524">
    <property type="term" value="F:ATP binding"/>
    <property type="evidence" value="ECO:0007669"/>
    <property type="project" value="UniProtKB-KW"/>
</dbReference>
<dbReference type="EMBL" id="CAJHUC010001530">
    <property type="protein sequence ID" value="CAD7701413.1"/>
    <property type="molecule type" value="Genomic_DNA"/>
</dbReference>
<keyword evidence="5" id="KW-0418">Kinase</keyword>
<organism evidence="11 12">
    <name type="scientific">Ostreobium quekettii</name>
    <dbReference type="NCBI Taxonomy" id="121088"/>
    <lineage>
        <taxon>Eukaryota</taxon>
        <taxon>Viridiplantae</taxon>
        <taxon>Chlorophyta</taxon>
        <taxon>core chlorophytes</taxon>
        <taxon>Ulvophyceae</taxon>
        <taxon>TCBD clade</taxon>
        <taxon>Bryopsidales</taxon>
        <taxon>Ostreobineae</taxon>
        <taxon>Ostreobiaceae</taxon>
        <taxon>Ostreobium</taxon>
    </lineage>
</organism>
<evidence type="ECO:0000256" key="9">
    <source>
        <dbReference type="SAM" id="MobiDB-lite"/>
    </source>
</evidence>
<feature type="compositionally biased region" description="Low complexity" evidence="9">
    <location>
        <begin position="709"/>
        <end position="719"/>
    </location>
</feature>
<feature type="region of interest" description="Disordered" evidence="9">
    <location>
        <begin position="828"/>
        <end position="857"/>
    </location>
</feature>
<dbReference type="AlphaFoldDB" id="A0A8S1J1N1"/>
<evidence type="ECO:0000256" key="6">
    <source>
        <dbReference type="ARBA" id="ARBA00022840"/>
    </source>
</evidence>
<sequence>MTVDGEGLMGGEAEEGEPVPEGAHQAVEVDPTGRFSRFDVVLGKGASKIVYKGFDRVQGIEVAWNQVKLPESVRDLTLTRLFSEISVLRKLKHRNIMKFYTSWVDNKQRTVNFITEYFHSGTLRRHRMTHKCVTLQVLKRWAWQILQGLVYLHGHHPPIIHRDLKCDNIFIHGVTGEVKIGDLGMAKLLTAGLSKAQSVLGTPEYMAPELYDERYNEKIDIYAYGMCLMELVTMEFPYMECDNRCQIFRKVTLGVYPAALARIEETEVRDFIELCISHDHIQRPSARELLKNPFFDSLRAQGMGALGHNFSEASMACPAVISLPGAKTFSLRLTEVQGRMLKFKLGIKASEGAAQCFAFPFDALLDTVEAVAEEMETDFELTPAEAEVFKLVLEAEVAKARPLVDLETNTSGPLSPVPAGGSSSERTASCDGTLSDLASLAASASEPCLTGKAASRLFAQGGSGDKLARKTVRPLVGNGTKGHSGKLPIRCRSDGEVRLSPWVLEDMLAGVAGLIHGDSGSRGVQVRSLMRKRCKSEPALVLEKLPECEDSSAAMGPRQHSTCSRTCVSSKALAAVGNSSDMPMVDDQNGGNGGPEAHPVWRSGSLLKSDRAAEVLWGSICMPEEGATSAGHAEASSSCVPRMPSLLTGPKIASGALPVKGGMCPHPVAAQVPGAVAHDREREGQGQAGSAQDFVGMIGGLSRRRSWSSSLTSQLTSQGEETAEGACQWSQQEIKPRDILASGDSGGSGGFAAARRGSMDNIHRNGHGHSRRRSAERFRGHGGMDGLSSGRLPSHARRQSAREIRWQGSTLSPVDMAGLDSVDRMGRSASVPIKPPVSGSATLPPLTSRYSSPCGSMARDRGLWRTLTSKVMRRRRADQQMDSTESPNFDSLGSFRRSLGSCVPVQRPSDSPLILSHLEAM</sequence>
<dbReference type="PROSITE" id="PS00108">
    <property type="entry name" value="PROTEIN_KINASE_ST"/>
    <property type="match status" value="1"/>
</dbReference>
<dbReference type="InterPro" id="IPR000719">
    <property type="entry name" value="Prot_kinase_dom"/>
</dbReference>
<evidence type="ECO:0000256" key="2">
    <source>
        <dbReference type="ARBA" id="ARBA00022527"/>
    </source>
</evidence>
<dbReference type="CDD" id="cd13983">
    <property type="entry name" value="STKc_WNK"/>
    <property type="match status" value="1"/>
</dbReference>
<dbReference type="FunFam" id="3.30.200.20:FF:000075">
    <property type="entry name" value="Probable serine/threonine-protein kinase WNK1"/>
    <property type="match status" value="1"/>
</dbReference>
<dbReference type="OrthoDB" id="4062651at2759"/>
<evidence type="ECO:0000313" key="11">
    <source>
        <dbReference type="EMBL" id="CAD7701413.1"/>
    </source>
</evidence>
<comment type="catalytic activity">
    <reaction evidence="7">
        <text>L-threonyl-[protein] + ATP = O-phospho-L-threonyl-[protein] + ADP + H(+)</text>
        <dbReference type="Rhea" id="RHEA:46608"/>
        <dbReference type="Rhea" id="RHEA-COMP:11060"/>
        <dbReference type="Rhea" id="RHEA-COMP:11605"/>
        <dbReference type="ChEBI" id="CHEBI:15378"/>
        <dbReference type="ChEBI" id="CHEBI:30013"/>
        <dbReference type="ChEBI" id="CHEBI:30616"/>
        <dbReference type="ChEBI" id="CHEBI:61977"/>
        <dbReference type="ChEBI" id="CHEBI:456216"/>
        <dbReference type="EC" id="2.7.11.1"/>
    </reaction>
</comment>
<comment type="catalytic activity">
    <reaction evidence="8">
        <text>L-seryl-[protein] + ATP = O-phospho-L-seryl-[protein] + ADP + H(+)</text>
        <dbReference type="Rhea" id="RHEA:17989"/>
        <dbReference type="Rhea" id="RHEA-COMP:9863"/>
        <dbReference type="Rhea" id="RHEA-COMP:11604"/>
        <dbReference type="ChEBI" id="CHEBI:15378"/>
        <dbReference type="ChEBI" id="CHEBI:29999"/>
        <dbReference type="ChEBI" id="CHEBI:30616"/>
        <dbReference type="ChEBI" id="CHEBI:83421"/>
        <dbReference type="ChEBI" id="CHEBI:456216"/>
        <dbReference type="EC" id="2.7.11.1"/>
    </reaction>
</comment>
<keyword evidence="2" id="KW-0723">Serine/threonine-protein kinase</keyword>
<evidence type="ECO:0000256" key="7">
    <source>
        <dbReference type="ARBA" id="ARBA00047899"/>
    </source>
</evidence>
<protein>
    <recommendedName>
        <fullName evidence="1">non-specific serine/threonine protein kinase</fullName>
        <ecNumber evidence="1">2.7.11.1</ecNumber>
    </recommendedName>
</protein>
<dbReference type="Pfam" id="PF00069">
    <property type="entry name" value="Pkinase"/>
    <property type="match status" value="1"/>
</dbReference>
<keyword evidence="3" id="KW-0808">Transferase</keyword>
<feature type="region of interest" description="Disordered" evidence="9">
    <location>
        <begin position="407"/>
        <end position="428"/>
    </location>
</feature>
<feature type="domain" description="Protein kinase" evidence="10">
    <location>
        <begin position="36"/>
        <end position="295"/>
    </location>
</feature>
<proteinExistence type="predicted"/>
<evidence type="ECO:0000256" key="4">
    <source>
        <dbReference type="ARBA" id="ARBA00022741"/>
    </source>
</evidence>
<feature type="region of interest" description="Disordered" evidence="9">
    <location>
        <begin position="709"/>
        <end position="797"/>
    </location>
</feature>
<keyword evidence="12" id="KW-1185">Reference proteome</keyword>
<dbReference type="SMART" id="SM00220">
    <property type="entry name" value="S_TKc"/>
    <property type="match status" value="1"/>
</dbReference>
<dbReference type="GO" id="GO:0004674">
    <property type="term" value="F:protein serine/threonine kinase activity"/>
    <property type="evidence" value="ECO:0007669"/>
    <property type="project" value="UniProtKB-KW"/>
</dbReference>
<dbReference type="SUPFAM" id="SSF56112">
    <property type="entry name" value="Protein kinase-like (PK-like)"/>
    <property type="match status" value="1"/>
</dbReference>
<keyword evidence="6" id="KW-0067">ATP-binding</keyword>
<evidence type="ECO:0000259" key="10">
    <source>
        <dbReference type="PROSITE" id="PS50011"/>
    </source>
</evidence>
<dbReference type="Proteomes" id="UP000708148">
    <property type="component" value="Unassembled WGS sequence"/>
</dbReference>
<feature type="region of interest" description="Disordered" evidence="9">
    <location>
        <begin position="1"/>
        <end position="23"/>
    </location>
</feature>
<reference evidence="11" key="1">
    <citation type="submission" date="2020-12" db="EMBL/GenBank/DDBJ databases">
        <authorList>
            <person name="Iha C."/>
        </authorList>
    </citation>
    <scope>NUCLEOTIDE SEQUENCE</scope>
</reference>
<keyword evidence="4" id="KW-0547">Nucleotide-binding</keyword>
<dbReference type="InterPro" id="IPR050588">
    <property type="entry name" value="WNK_Ser-Thr_kinase"/>
</dbReference>
<gene>
    <name evidence="11" type="ORF">OSTQU699_LOCUS6772</name>
</gene>
<evidence type="ECO:0000256" key="8">
    <source>
        <dbReference type="ARBA" id="ARBA00048679"/>
    </source>
</evidence>
<name>A0A8S1J1N1_9CHLO</name>
<dbReference type="InterPro" id="IPR011009">
    <property type="entry name" value="Kinase-like_dom_sf"/>
</dbReference>
<dbReference type="FunFam" id="1.10.510.10:FF:001565">
    <property type="entry name" value="WNK protein kinase"/>
    <property type="match status" value="1"/>
</dbReference>
<dbReference type="PROSITE" id="PS50011">
    <property type="entry name" value="PROTEIN_KINASE_DOM"/>
    <property type="match status" value="1"/>
</dbReference>
<evidence type="ECO:0000256" key="1">
    <source>
        <dbReference type="ARBA" id="ARBA00012513"/>
    </source>
</evidence>
<dbReference type="EC" id="2.7.11.1" evidence="1"/>
<accession>A0A8S1J1N1</accession>
<dbReference type="InterPro" id="IPR008271">
    <property type="entry name" value="Ser/Thr_kinase_AS"/>
</dbReference>